<dbReference type="InterPro" id="IPR000055">
    <property type="entry name" value="Restrct_endonuc_typeI_TRD"/>
</dbReference>
<evidence type="ECO:0000259" key="5">
    <source>
        <dbReference type="Pfam" id="PF01420"/>
    </source>
</evidence>
<proteinExistence type="inferred from homology"/>
<dbReference type="CDD" id="cd17278">
    <property type="entry name" value="RMtype1_S_LdeBORF1052P-TRD2-CR2"/>
    <property type="match status" value="1"/>
</dbReference>
<accession>A0A4Q7CP59</accession>
<reference evidence="6 7" key="1">
    <citation type="submission" date="2018-11" db="EMBL/GenBank/DDBJ databases">
        <title>Genomic profiling of Staphylococcus species from a Poultry farm system in KwaZulu-Natal, South Africa.</title>
        <authorList>
            <person name="Amoako D.G."/>
            <person name="Somboro A.M."/>
            <person name="Abia A.L.K."/>
            <person name="Bester L.A."/>
            <person name="Essack S.Y."/>
        </authorList>
    </citation>
    <scope>NUCLEOTIDE SEQUENCE [LARGE SCALE GENOMIC DNA]</scope>
    <source>
        <strain evidence="6 7">SA11</strain>
    </source>
</reference>
<dbReference type="Pfam" id="PF01420">
    <property type="entry name" value="Methylase_S"/>
    <property type="match status" value="2"/>
</dbReference>
<evidence type="ECO:0000256" key="2">
    <source>
        <dbReference type="ARBA" id="ARBA00022747"/>
    </source>
</evidence>
<feature type="coiled-coil region" evidence="4">
    <location>
        <begin position="164"/>
        <end position="191"/>
    </location>
</feature>
<dbReference type="Gene3D" id="3.90.220.20">
    <property type="entry name" value="DNA methylase specificity domains"/>
    <property type="match status" value="2"/>
</dbReference>
<evidence type="ECO:0000256" key="4">
    <source>
        <dbReference type="SAM" id="Coils"/>
    </source>
</evidence>
<keyword evidence="6" id="KW-0378">Hydrolase</keyword>
<dbReference type="PANTHER" id="PTHR30408">
    <property type="entry name" value="TYPE-1 RESTRICTION ENZYME ECOKI SPECIFICITY PROTEIN"/>
    <property type="match status" value="1"/>
</dbReference>
<evidence type="ECO:0000313" key="7">
    <source>
        <dbReference type="Proteomes" id="UP000293854"/>
    </source>
</evidence>
<keyword evidence="2" id="KW-0680">Restriction system</keyword>
<gene>
    <name evidence="6" type="ORF">EIG99_02730</name>
</gene>
<feature type="domain" description="Type I restriction modification DNA specificity" evidence="5">
    <location>
        <begin position="209"/>
        <end position="375"/>
    </location>
</feature>
<dbReference type="GO" id="GO:0004519">
    <property type="term" value="F:endonuclease activity"/>
    <property type="evidence" value="ECO:0007669"/>
    <property type="project" value="UniProtKB-KW"/>
</dbReference>
<dbReference type="GO" id="GO:0003677">
    <property type="term" value="F:DNA binding"/>
    <property type="evidence" value="ECO:0007669"/>
    <property type="project" value="UniProtKB-KW"/>
</dbReference>
<keyword evidence="6" id="KW-0540">Nuclease</keyword>
<dbReference type="Proteomes" id="UP000293854">
    <property type="component" value="Unassembled WGS sequence"/>
</dbReference>
<dbReference type="InterPro" id="IPR052021">
    <property type="entry name" value="Type-I_RS_S_subunit"/>
</dbReference>
<keyword evidence="6" id="KW-0255">Endonuclease</keyword>
<dbReference type="PANTHER" id="PTHR30408:SF12">
    <property type="entry name" value="TYPE I RESTRICTION ENZYME MJAVIII SPECIFICITY SUBUNIT"/>
    <property type="match status" value="1"/>
</dbReference>
<comment type="similarity">
    <text evidence="1">Belongs to the type-I restriction system S methylase family.</text>
</comment>
<evidence type="ECO:0000256" key="1">
    <source>
        <dbReference type="ARBA" id="ARBA00010923"/>
    </source>
</evidence>
<dbReference type="RefSeq" id="WP_031867881.1">
    <property type="nucleotide sequence ID" value="NZ_RQTE01000052.1"/>
</dbReference>
<evidence type="ECO:0000313" key="6">
    <source>
        <dbReference type="EMBL" id="RZI03689.1"/>
    </source>
</evidence>
<feature type="domain" description="Type I restriction modification DNA specificity" evidence="5">
    <location>
        <begin position="19"/>
        <end position="183"/>
    </location>
</feature>
<dbReference type="SUPFAM" id="SSF116734">
    <property type="entry name" value="DNA methylase specificity domain"/>
    <property type="match status" value="2"/>
</dbReference>
<keyword evidence="4" id="KW-0175">Coiled coil</keyword>
<dbReference type="AlphaFoldDB" id="A0A4Q7CP59"/>
<dbReference type="EMBL" id="RQTE01000052">
    <property type="protein sequence ID" value="RZI03689.1"/>
    <property type="molecule type" value="Genomic_DNA"/>
</dbReference>
<keyword evidence="3" id="KW-0238">DNA-binding</keyword>
<name>A0A4Q7CP59_9STAP</name>
<evidence type="ECO:0000256" key="3">
    <source>
        <dbReference type="ARBA" id="ARBA00023125"/>
    </source>
</evidence>
<protein>
    <submittedName>
        <fullName evidence="6">Restriction endonuclease subunit S</fullName>
    </submittedName>
</protein>
<sequence length="395" mass="46206">MKPELSFPEFNREWDYNLFSEIVTNKSKRFDPKNEESLKDIELDSIEQNTGRLLNTYMSKDFTSQKNKFDKGSVLYSKLRPYLNKYYYAKIDGVCSSEIWVLNSLYSQKLSNLFLYYFIQTNRFSNVANKSAGSKMPRADWSLVENIRLYKGSIEEQRKIGDFFSKLDRQIELEEQKLAKLEEQKKGYMQKIFSKELRFKDENGNNYPEWEDKKLLNVIGIQNGYAFKSNLFSEKGMPIIRITDINKSTVKKGTVYYPESIEINERFKIKQYDILIAMSGATTGKVGKYISEKPSLLNQRIGKFVMKKGTDNNFMFTYLNSLYFKKELSKLLVAGAQPNISSQDIENINLFIPINEEQRKIGEFFNELDGLIEKQSSKIGVLKQRKKGFLQKMFV</sequence>
<comment type="caution">
    <text evidence="6">The sequence shown here is derived from an EMBL/GenBank/DDBJ whole genome shotgun (WGS) entry which is preliminary data.</text>
</comment>
<dbReference type="GO" id="GO:0009307">
    <property type="term" value="P:DNA restriction-modification system"/>
    <property type="evidence" value="ECO:0007669"/>
    <property type="project" value="UniProtKB-KW"/>
</dbReference>
<organism evidence="6 7">
    <name type="scientific">Staphylococcus condimenti</name>
    <dbReference type="NCBI Taxonomy" id="70255"/>
    <lineage>
        <taxon>Bacteria</taxon>
        <taxon>Bacillati</taxon>
        <taxon>Bacillota</taxon>
        <taxon>Bacilli</taxon>
        <taxon>Bacillales</taxon>
        <taxon>Staphylococcaceae</taxon>
        <taxon>Staphylococcus</taxon>
    </lineage>
</organism>
<dbReference type="InterPro" id="IPR044946">
    <property type="entry name" value="Restrct_endonuc_typeI_TRD_sf"/>
</dbReference>